<evidence type="ECO:0000256" key="1">
    <source>
        <dbReference type="SAM" id="MobiDB-lite"/>
    </source>
</evidence>
<keyword evidence="3" id="KW-1185">Reference proteome</keyword>
<feature type="compositionally biased region" description="Low complexity" evidence="1">
    <location>
        <begin position="8"/>
        <end position="22"/>
    </location>
</feature>
<feature type="non-terminal residue" evidence="2">
    <location>
        <position position="1"/>
    </location>
</feature>
<proteinExistence type="predicted"/>
<protein>
    <submittedName>
        <fullName evidence="2">Uncharacterized protein</fullName>
    </submittedName>
</protein>
<dbReference type="AlphaFoldDB" id="A0A814C4A8"/>
<name>A0A814C4A8_9BILA</name>
<reference evidence="2" key="1">
    <citation type="submission" date="2021-02" db="EMBL/GenBank/DDBJ databases">
        <authorList>
            <person name="Nowell W R."/>
        </authorList>
    </citation>
    <scope>NUCLEOTIDE SEQUENCE</scope>
    <source>
        <strain evidence="2">Ploen Becks lab</strain>
    </source>
</reference>
<accession>A0A814C4A8</accession>
<organism evidence="2 3">
    <name type="scientific">Brachionus calyciflorus</name>
    <dbReference type="NCBI Taxonomy" id="104777"/>
    <lineage>
        <taxon>Eukaryota</taxon>
        <taxon>Metazoa</taxon>
        <taxon>Spiralia</taxon>
        <taxon>Gnathifera</taxon>
        <taxon>Rotifera</taxon>
        <taxon>Eurotatoria</taxon>
        <taxon>Monogononta</taxon>
        <taxon>Pseudotrocha</taxon>
        <taxon>Ploima</taxon>
        <taxon>Brachionidae</taxon>
        <taxon>Brachionus</taxon>
    </lineage>
</organism>
<dbReference type="EMBL" id="CAJNOC010002472">
    <property type="protein sequence ID" value="CAF0935267.1"/>
    <property type="molecule type" value="Genomic_DNA"/>
</dbReference>
<evidence type="ECO:0000313" key="2">
    <source>
        <dbReference type="EMBL" id="CAF0935267.1"/>
    </source>
</evidence>
<comment type="caution">
    <text evidence="2">The sequence shown here is derived from an EMBL/GenBank/DDBJ whole genome shotgun (WGS) entry which is preliminary data.</text>
</comment>
<evidence type="ECO:0000313" key="3">
    <source>
        <dbReference type="Proteomes" id="UP000663879"/>
    </source>
</evidence>
<dbReference type="Proteomes" id="UP000663879">
    <property type="component" value="Unassembled WGS sequence"/>
</dbReference>
<sequence length="50" mass="6173">LNNHQHHQQQPQQQQQQQQQHQNIMNDYNFELDPFDTNLYFSSNLNDIDF</sequence>
<feature type="region of interest" description="Disordered" evidence="1">
    <location>
        <begin position="1"/>
        <end position="27"/>
    </location>
</feature>
<gene>
    <name evidence="2" type="ORF">OXX778_LOCUS13125</name>
</gene>